<keyword evidence="1" id="KW-0812">Transmembrane</keyword>
<gene>
    <name evidence="2" type="ORF">SAMN05216276_1010101</name>
</gene>
<keyword evidence="1" id="KW-1133">Transmembrane helix</keyword>
<reference evidence="2 3" key="1">
    <citation type="submission" date="2017-06" db="EMBL/GenBank/DDBJ databases">
        <authorList>
            <person name="Kim H.J."/>
            <person name="Triplett B.A."/>
        </authorList>
    </citation>
    <scope>NUCLEOTIDE SEQUENCE [LARGE SCALE GENOMIC DNA]</scope>
    <source>
        <strain evidence="2 3">CGMCC 4.2132</strain>
    </source>
</reference>
<proteinExistence type="predicted"/>
<dbReference type="RefSeq" id="WP_275937168.1">
    <property type="nucleotide sequence ID" value="NZ_FZOD01000010.1"/>
</dbReference>
<name>A0A239EWH7_9ACTN</name>
<keyword evidence="1" id="KW-0472">Membrane</keyword>
<feature type="transmembrane region" description="Helical" evidence="1">
    <location>
        <begin position="12"/>
        <end position="33"/>
    </location>
</feature>
<protein>
    <submittedName>
        <fullName evidence="2">Uncharacterized protein</fullName>
    </submittedName>
</protein>
<evidence type="ECO:0000313" key="2">
    <source>
        <dbReference type="EMBL" id="SNS48975.1"/>
    </source>
</evidence>
<keyword evidence="3" id="KW-1185">Reference proteome</keyword>
<dbReference type="AlphaFoldDB" id="A0A239EWH7"/>
<evidence type="ECO:0000313" key="3">
    <source>
        <dbReference type="Proteomes" id="UP000198282"/>
    </source>
</evidence>
<evidence type="ECO:0000256" key="1">
    <source>
        <dbReference type="SAM" id="Phobius"/>
    </source>
</evidence>
<sequence length="44" mass="4797">MDNNVISTLTQIKRIFIGMLGVSVLALLVAAVLRDNADLVNWVV</sequence>
<dbReference type="Proteomes" id="UP000198282">
    <property type="component" value="Unassembled WGS sequence"/>
</dbReference>
<accession>A0A239EWH7</accession>
<dbReference type="EMBL" id="FZOD01000010">
    <property type="protein sequence ID" value="SNS48975.1"/>
    <property type="molecule type" value="Genomic_DNA"/>
</dbReference>
<organism evidence="2 3">
    <name type="scientific">Streptosporangium subroseum</name>
    <dbReference type="NCBI Taxonomy" id="106412"/>
    <lineage>
        <taxon>Bacteria</taxon>
        <taxon>Bacillati</taxon>
        <taxon>Actinomycetota</taxon>
        <taxon>Actinomycetes</taxon>
        <taxon>Streptosporangiales</taxon>
        <taxon>Streptosporangiaceae</taxon>
        <taxon>Streptosporangium</taxon>
    </lineage>
</organism>